<organism evidence="1">
    <name type="scientific">Myoviridae sp. ctr0w28</name>
    <dbReference type="NCBI Taxonomy" id="2826703"/>
    <lineage>
        <taxon>Viruses</taxon>
        <taxon>Duplodnaviria</taxon>
        <taxon>Heunggongvirae</taxon>
        <taxon>Uroviricota</taxon>
        <taxon>Caudoviricetes</taxon>
    </lineage>
</organism>
<name>A0A8S5NRF7_9CAUD</name>
<reference evidence="1" key="1">
    <citation type="journal article" date="2021" name="Proc. Natl. Acad. Sci. U.S.A.">
        <title>A Catalog of Tens of Thousands of Viruses from Human Metagenomes Reveals Hidden Associations with Chronic Diseases.</title>
        <authorList>
            <person name="Tisza M.J."/>
            <person name="Buck C.B."/>
        </authorList>
    </citation>
    <scope>NUCLEOTIDE SEQUENCE</scope>
    <source>
        <strain evidence="1">Ctr0w28</strain>
    </source>
</reference>
<evidence type="ECO:0000313" key="1">
    <source>
        <dbReference type="EMBL" id="DAD96972.1"/>
    </source>
</evidence>
<protein>
    <submittedName>
        <fullName evidence="1">HNHc nuclease</fullName>
    </submittedName>
</protein>
<accession>A0A8S5NRF7</accession>
<dbReference type="InterPro" id="IPR041242">
    <property type="entry name" value="HNHc_6"/>
</dbReference>
<dbReference type="EMBL" id="BK015227">
    <property type="protein sequence ID" value="DAD96972.1"/>
    <property type="molecule type" value="Genomic_DNA"/>
</dbReference>
<dbReference type="Pfam" id="PF16784">
    <property type="entry name" value="HNHc_6"/>
    <property type="match status" value="1"/>
</dbReference>
<proteinExistence type="predicted"/>
<sequence>MKPALDVVEGRIVSYDERSGLATIQAHYDDWYTMTKRGYTKCLVQLIDSRPLSEKQRKMCYALLREIADFTGQGTDSAKEWMKLKFLTDDLEQTGDKLFSLSNAPMSLVCAFQRYLIHFILDWDIPCRVPLLDYVDDVPDYIYHCLITKKCCVCGRPTDLHHIDRVGMGRDRTDIIHEGLEVLPLCRAHHTEAHTMPDRVFFEKYHLPGGVVMDRTLCRLYGLKARK</sequence>